<feature type="domain" description="Pseudouridine synthase I TruA alpha/beta" evidence="8">
    <location>
        <begin position="145"/>
        <end position="246"/>
    </location>
</feature>
<dbReference type="Proteomes" id="UP000032522">
    <property type="component" value="Unassembled WGS sequence"/>
</dbReference>
<evidence type="ECO:0000256" key="2">
    <source>
        <dbReference type="ARBA" id="ARBA00022694"/>
    </source>
</evidence>
<dbReference type="OrthoDB" id="9811823at2"/>
<dbReference type="InterPro" id="IPR020095">
    <property type="entry name" value="PsdUridine_synth_TruA_C"/>
</dbReference>
<evidence type="ECO:0000256" key="7">
    <source>
        <dbReference type="RuleBase" id="RU003792"/>
    </source>
</evidence>
<dbReference type="PIRSF" id="PIRSF001430">
    <property type="entry name" value="tRNA_psdUrid_synth"/>
    <property type="match status" value="1"/>
</dbReference>
<reference evidence="9 10" key="1">
    <citation type="submission" date="2015-01" db="EMBL/GenBank/DDBJ databases">
        <authorList>
            <person name="Filippidou S."/>
            <person name="Jeanneret N."/>
            <person name="Russel-Delif L."/>
            <person name="Junier T."/>
            <person name="Wunderlin T."/>
            <person name="Molina V."/>
            <person name="Johnson S.L."/>
            <person name="Davenport K.W."/>
            <person name="Chain P.S."/>
            <person name="Dorador C."/>
            <person name="Junier P."/>
        </authorList>
    </citation>
    <scope>NUCLEOTIDE SEQUENCE [LARGE SCALE GENOMIC DNA]</scope>
    <source>
        <strain evidence="9 10">Et7/4</strain>
    </source>
</reference>
<sequence length="258" mass="29442">MTQRIKCIIAYDGTHFSGYQIQPGKRTVQGEFEEVLRRMHKGTEVRVAASGRTDAGVHAYGQVIHFDTPLSLSSEQWKKALNAQLPDDIVVRFVQEAGAYFHARFSAKAKEYRYKVWTAAERDVFRRHYCAWHPYSLHISAMNEALRLLHGTHDFTSFCSAKTSIEDRVRTMYRAEVKADGPMLEFRFIGSGFLYNMVRIIVGTVLEIGQGKRSPADISTLLAVKDRRLAGPTAPAEGLYLWRVYYADEWLERELADG</sequence>
<comment type="caution">
    <text evidence="9">The sequence shown here is derived from an EMBL/GenBank/DDBJ whole genome shotgun (WGS) entry which is preliminary data.</text>
</comment>
<dbReference type="InterPro" id="IPR001406">
    <property type="entry name" value="PsdUridine_synth_TruA"/>
</dbReference>
<dbReference type="InterPro" id="IPR020097">
    <property type="entry name" value="PsdUridine_synth_TruA_a/b_dom"/>
</dbReference>
<dbReference type="SUPFAM" id="SSF55120">
    <property type="entry name" value="Pseudouridine synthase"/>
    <property type="match status" value="1"/>
</dbReference>
<dbReference type="InterPro" id="IPR020103">
    <property type="entry name" value="PsdUridine_synth_cat_dom_sf"/>
</dbReference>
<feature type="binding site" evidence="4 6">
    <location>
        <position position="112"/>
    </location>
    <ligand>
        <name>substrate</name>
    </ligand>
</feature>
<organism evidence="9 10">
    <name type="scientific">Geobacillus kaustophilus</name>
    <dbReference type="NCBI Taxonomy" id="1462"/>
    <lineage>
        <taxon>Bacteria</taxon>
        <taxon>Bacillati</taxon>
        <taxon>Bacillota</taxon>
        <taxon>Bacilli</taxon>
        <taxon>Bacillales</taxon>
        <taxon>Anoxybacillaceae</taxon>
        <taxon>Geobacillus</taxon>
        <taxon>Geobacillus thermoleovorans group</taxon>
    </lineage>
</organism>
<comment type="catalytic activity">
    <reaction evidence="4 7">
        <text>uridine(38/39/40) in tRNA = pseudouridine(38/39/40) in tRNA</text>
        <dbReference type="Rhea" id="RHEA:22376"/>
        <dbReference type="Rhea" id="RHEA-COMP:10085"/>
        <dbReference type="Rhea" id="RHEA-COMP:10087"/>
        <dbReference type="ChEBI" id="CHEBI:65314"/>
        <dbReference type="ChEBI" id="CHEBI:65315"/>
        <dbReference type="EC" id="5.4.99.12"/>
    </reaction>
</comment>
<feature type="active site" description="Nucleophile" evidence="4 5">
    <location>
        <position position="54"/>
    </location>
</feature>
<gene>
    <name evidence="4 9" type="primary">truA</name>
    <name evidence="9" type="ORF">LG52_3756</name>
</gene>
<dbReference type="GO" id="GO:0003723">
    <property type="term" value="F:RNA binding"/>
    <property type="evidence" value="ECO:0007669"/>
    <property type="project" value="InterPro"/>
</dbReference>
<dbReference type="HAMAP" id="MF_00171">
    <property type="entry name" value="TruA"/>
    <property type="match status" value="1"/>
</dbReference>
<comment type="similarity">
    <text evidence="1 4 7">Belongs to the tRNA pseudouridine synthase TruA family.</text>
</comment>
<dbReference type="AlphaFoldDB" id="A0A0D8BWG6"/>
<dbReference type="Gene3D" id="3.30.70.580">
    <property type="entry name" value="Pseudouridine synthase I, catalytic domain, N-terminal subdomain"/>
    <property type="match status" value="1"/>
</dbReference>
<dbReference type="Gene3D" id="3.30.70.660">
    <property type="entry name" value="Pseudouridine synthase I, catalytic domain, C-terminal subdomain"/>
    <property type="match status" value="1"/>
</dbReference>
<dbReference type="PATRIC" id="fig|1462.6.peg.4093"/>
<evidence type="ECO:0000313" key="10">
    <source>
        <dbReference type="Proteomes" id="UP000032522"/>
    </source>
</evidence>
<evidence type="ECO:0000256" key="6">
    <source>
        <dbReference type="PIRSR" id="PIRSR001430-2"/>
    </source>
</evidence>
<comment type="function">
    <text evidence="4">Formation of pseudouridine at positions 38, 39 and 40 in the anticodon stem and loop of transfer RNAs.</text>
</comment>
<dbReference type="EC" id="5.4.99.12" evidence="4"/>
<evidence type="ECO:0000313" key="9">
    <source>
        <dbReference type="EMBL" id="KJE28319.1"/>
    </source>
</evidence>
<comment type="subunit">
    <text evidence="4">Homodimer.</text>
</comment>
<dbReference type="NCBIfam" id="TIGR00071">
    <property type="entry name" value="hisT_truA"/>
    <property type="match status" value="1"/>
</dbReference>
<comment type="caution">
    <text evidence="4">Lacks conserved residue(s) required for the propagation of feature annotation.</text>
</comment>
<dbReference type="InterPro" id="IPR020094">
    <property type="entry name" value="TruA/RsuA/RluB/E/F_N"/>
</dbReference>
<name>A0A0D8BWG6_GEOKU</name>
<dbReference type="PANTHER" id="PTHR11142:SF0">
    <property type="entry name" value="TRNA PSEUDOURIDINE SYNTHASE-LIKE 1"/>
    <property type="match status" value="1"/>
</dbReference>
<keyword evidence="2 4" id="KW-0819">tRNA processing</keyword>
<dbReference type="GO" id="GO:0160147">
    <property type="term" value="F:tRNA pseudouridine(38-40) synthase activity"/>
    <property type="evidence" value="ECO:0007669"/>
    <property type="project" value="UniProtKB-EC"/>
</dbReference>
<evidence type="ECO:0000256" key="3">
    <source>
        <dbReference type="ARBA" id="ARBA00023235"/>
    </source>
</evidence>
<dbReference type="EMBL" id="JYBP01000003">
    <property type="protein sequence ID" value="KJE28319.1"/>
    <property type="molecule type" value="Genomic_DNA"/>
</dbReference>
<evidence type="ECO:0000256" key="4">
    <source>
        <dbReference type="HAMAP-Rule" id="MF_00171"/>
    </source>
</evidence>
<dbReference type="RefSeq" id="WP_044733010.1">
    <property type="nucleotide sequence ID" value="NZ_JYBP01000003.1"/>
</dbReference>
<keyword evidence="3 4" id="KW-0413">Isomerase</keyword>
<protein>
    <recommendedName>
        <fullName evidence="4">tRNA pseudouridine synthase A</fullName>
        <ecNumber evidence="4">5.4.99.12</ecNumber>
    </recommendedName>
    <alternativeName>
        <fullName evidence="4">tRNA pseudouridine(38-40) synthase</fullName>
    </alternativeName>
    <alternativeName>
        <fullName evidence="4">tRNA pseudouridylate synthase I</fullName>
    </alternativeName>
    <alternativeName>
        <fullName evidence="4">tRNA-uridine isomerase I</fullName>
    </alternativeName>
</protein>
<evidence type="ECO:0000256" key="5">
    <source>
        <dbReference type="PIRSR" id="PIRSR001430-1"/>
    </source>
</evidence>
<dbReference type="Pfam" id="PF01416">
    <property type="entry name" value="PseudoU_synth_1"/>
    <property type="match status" value="2"/>
</dbReference>
<dbReference type="GO" id="GO:0031119">
    <property type="term" value="P:tRNA pseudouridine synthesis"/>
    <property type="evidence" value="ECO:0007669"/>
    <property type="project" value="UniProtKB-UniRule"/>
</dbReference>
<dbReference type="CDD" id="cd02570">
    <property type="entry name" value="PseudoU_synth_EcTruA"/>
    <property type="match status" value="1"/>
</dbReference>
<dbReference type="FunFam" id="3.30.70.580:FF:000001">
    <property type="entry name" value="tRNA pseudouridine synthase A"/>
    <property type="match status" value="1"/>
</dbReference>
<accession>A0A0D8BWG6</accession>
<evidence type="ECO:0000256" key="1">
    <source>
        <dbReference type="ARBA" id="ARBA00009375"/>
    </source>
</evidence>
<dbReference type="PANTHER" id="PTHR11142">
    <property type="entry name" value="PSEUDOURIDYLATE SYNTHASE"/>
    <property type="match status" value="1"/>
</dbReference>
<feature type="domain" description="Pseudouridine synthase I TruA alpha/beta" evidence="8">
    <location>
        <begin position="9"/>
        <end position="105"/>
    </location>
</feature>
<proteinExistence type="inferred from homology"/>
<evidence type="ECO:0000259" key="8">
    <source>
        <dbReference type="Pfam" id="PF01416"/>
    </source>
</evidence>